<dbReference type="RefSeq" id="XP_024668466.1">
    <property type="nucleotide sequence ID" value="XM_024814095.1"/>
</dbReference>
<accession>A0A2I2F1E2</accession>
<keyword evidence="1" id="KW-0812">Transmembrane</keyword>
<evidence type="ECO:0000256" key="1">
    <source>
        <dbReference type="SAM" id="Phobius"/>
    </source>
</evidence>
<dbReference type="EMBL" id="KZ559178">
    <property type="protein sequence ID" value="PLB34454.1"/>
    <property type="molecule type" value="Genomic_DNA"/>
</dbReference>
<dbReference type="GeneID" id="36521255"/>
<sequence>MSDADDDDLLSFAASFSSLPPGFQILVLVPIVHCLKVERSLPARDPIIHDRIHDPYPF</sequence>
<keyword evidence="1" id="KW-1133">Transmembrane helix</keyword>
<proteinExistence type="predicted"/>
<name>A0A2I2F1E2_ASPCN</name>
<organism evidence="2 3">
    <name type="scientific">Aspergillus candidus</name>
    <dbReference type="NCBI Taxonomy" id="41067"/>
    <lineage>
        <taxon>Eukaryota</taxon>
        <taxon>Fungi</taxon>
        <taxon>Dikarya</taxon>
        <taxon>Ascomycota</taxon>
        <taxon>Pezizomycotina</taxon>
        <taxon>Eurotiomycetes</taxon>
        <taxon>Eurotiomycetidae</taxon>
        <taxon>Eurotiales</taxon>
        <taxon>Aspergillaceae</taxon>
        <taxon>Aspergillus</taxon>
        <taxon>Aspergillus subgen. Circumdati</taxon>
    </lineage>
</organism>
<protein>
    <submittedName>
        <fullName evidence="2">Uncharacterized protein</fullName>
    </submittedName>
</protein>
<keyword evidence="3" id="KW-1185">Reference proteome</keyword>
<gene>
    <name evidence="2" type="ORF">BDW47DRAFT_112117</name>
</gene>
<feature type="transmembrane region" description="Helical" evidence="1">
    <location>
        <begin position="12"/>
        <end position="35"/>
    </location>
</feature>
<dbReference type="AlphaFoldDB" id="A0A2I2F1E2"/>
<reference evidence="2 3" key="1">
    <citation type="submission" date="2017-12" db="EMBL/GenBank/DDBJ databases">
        <authorList>
            <consortium name="DOE Joint Genome Institute"/>
            <person name="Haridas S."/>
            <person name="Kjaerbolling I."/>
            <person name="Vesth T.C."/>
            <person name="Frisvad J.C."/>
            <person name="Nybo J.L."/>
            <person name="Theobald S."/>
            <person name="Kuo A."/>
            <person name="Bowyer P."/>
            <person name="Matsuda Y."/>
            <person name="Mondo S."/>
            <person name="Lyhne E.K."/>
            <person name="Kogle M.E."/>
            <person name="Clum A."/>
            <person name="Lipzen A."/>
            <person name="Salamov A."/>
            <person name="Ngan C.Y."/>
            <person name="Daum C."/>
            <person name="Chiniquy J."/>
            <person name="Barry K."/>
            <person name="LaButti K."/>
            <person name="Simmons B.A."/>
            <person name="Magnuson J.K."/>
            <person name="Mortensen U.H."/>
            <person name="Larsen T.O."/>
            <person name="Grigoriev I.V."/>
            <person name="Baker S.E."/>
            <person name="Andersen M.R."/>
            <person name="Nordberg H.P."/>
            <person name="Cantor M.N."/>
            <person name="Hua S.X."/>
        </authorList>
    </citation>
    <scope>NUCLEOTIDE SEQUENCE [LARGE SCALE GENOMIC DNA]</scope>
    <source>
        <strain evidence="2 3">CBS 102.13</strain>
    </source>
</reference>
<dbReference type="Proteomes" id="UP000234585">
    <property type="component" value="Unassembled WGS sequence"/>
</dbReference>
<evidence type="ECO:0000313" key="3">
    <source>
        <dbReference type="Proteomes" id="UP000234585"/>
    </source>
</evidence>
<keyword evidence="1" id="KW-0472">Membrane</keyword>
<evidence type="ECO:0000313" key="2">
    <source>
        <dbReference type="EMBL" id="PLB34454.1"/>
    </source>
</evidence>